<dbReference type="SUPFAM" id="SSF54637">
    <property type="entry name" value="Thioesterase/thiol ester dehydrase-isomerase"/>
    <property type="match status" value="1"/>
</dbReference>
<sequence length="167" mass="18213">MTQLSAFQRRIHEEIPLSRALGIELHSWDGSALLLSAPLEPNRNHQGTGFGGSVYSVAVTAAWGLTELALADLGLKGSVVVQTGSIDYLEPVSSDFYAICRLPGDEIPERFRKSLARHGKGRLDLTTEVFCGPPNSLPQGDPVAVFQGRFVVQDARSRIMPQPRDED</sequence>
<dbReference type="AlphaFoldDB" id="A0A1M6U0G3"/>
<dbReference type="Pfam" id="PF09500">
    <property type="entry name" value="YiiD_C"/>
    <property type="match status" value="1"/>
</dbReference>
<name>A0A1M6U0G3_9GAMM</name>
<dbReference type="Gene3D" id="3.10.129.10">
    <property type="entry name" value="Hotdog Thioesterase"/>
    <property type="match status" value="1"/>
</dbReference>
<protein>
    <submittedName>
        <fullName evidence="2">Thioesterase domain-containing protein, putative</fullName>
    </submittedName>
</protein>
<dbReference type="EMBL" id="FRAQ01000002">
    <property type="protein sequence ID" value="SHK62614.1"/>
    <property type="molecule type" value="Genomic_DNA"/>
</dbReference>
<dbReference type="OrthoDB" id="4305330at2"/>
<organism evidence="2 3">
    <name type="scientific">Marinobacter antarcticus</name>
    <dbReference type="NCBI Taxonomy" id="564117"/>
    <lineage>
        <taxon>Bacteria</taxon>
        <taxon>Pseudomonadati</taxon>
        <taxon>Pseudomonadota</taxon>
        <taxon>Gammaproteobacteria</taxon>
        <taxon>Pseudomonadales</taxon>
        <taxon>Marinobacteraceae</taxon>
        <taxon>Marinobacter</taxon>
    </lineage>
</organism>
<keyword evidence="3" id="KW-1185">Reference proteome</keyword>
<dbReference type="Proteomes" id="UP000184497">
    <property type="component" value="Unassembled WGS sequence"/>
</dbReference>
<evidence type="ECO:0000313" key="3">
    <source>
        <dbReference type="Proteomes" id="UP000184497"/>
    </source>
</evidence>
<dbReference type="RefSeq" id="WP_072798168.1">
    <property type="nucleotide sequence ID" value="NZ_FRAQ01000002.1"/>
</dbReference>
<dbReference type="InterPro" id="IPR012660">
    <property type="entry name" value="YiiD_C"/>
</dbReference>
<feature type="domain" description="Thioesterase putative" evidence="1">
    <location>
        <begin position="6"/>
        <end position="153"/>
    </location>
</feature>
<dbReference type="STRING" id="564117.SAMN05216369_2517"/>
<evidence type="ECO:0000313" key="2">
    <source>
        <dbReference type="EMBL" id="SHK62614.1"/>
    </source>
</evidence>
<reference evidence="3" key="1">
    <citation type="submission" date="2016-11" db="EMBL/GenBank/DDBJ databases">
        <authorList>
            <person name="Varghese N."/>
            <person name="Submissions S."/>
        </authorList>
    </citation>
    <scope>NUCLEOTIDE SEQUENCE [LARGE SCALE GENOMIC DNA]</scope>
    <source>
        <strain evidence="3">CGMCC 1.10835</strain>
    </source>
</reference>
<evidence type="ECO:0000259" key="1">
    <source>
        <dbReference type="Pfam" id="PF09500"/>
    </source>
</evidence>
<gene>
    <name evidence="2" type="ORF">SAMN05216369_2517</name>
</gene>
<accession>A0A1M6U0G3</accession>
<dbReference type="InterPro" id="IPR029069">
    <property type="entry name" value="HotDog_dom_sf"/>
</dbReference>
<dbReference type="NCBIfam" id="TIGR02447">
    <property type="entry name" value="yiiD_Cterm"/>
    <property type="match status" value="1"/>
</dbReference>
<proteinExistence type="predicted"/>